<evidence type="ECO:0000259" key="3">
    <source>
        <dbReference type="PROSITE" id="PS51043"/>
    </source>
</evidence>
<dbReference type="Proteomes" id="UP000472265">
    <property type="component" value="Chromosome 16"/>
</dbReference>
<evidence type="ECO:0000313" key="4">
    <source>
        <dbReference type="Ensembl" id="ENSSAUP00010018651.1"/>
    </source>
</evidence>
<feature type="compositionally biased region" description="Low complexity" evidence="2">
    <location>
        <begin position="1"/>
        <end position="17"/>
    </location>
</feature>
<feature type="region of interest" description="Disordered" evidence="2">
    <location>
        <begin position="717"/>
        <end position="760"/>
    </location>
</feature>
<feature type="region of interest" description="Disordered" evidence="2">
    <location>
        <begin position="106"/>
        <end position="126"/>
    </location>
</feature>
<protein>
    <submittedName>
        <fullName evidence="4">DDHD domain containing 1</fullName>
    </submittedName>
</protein>
<feature type="domain" description="DDHD" evidence="3">
    <location>
        <begin position="565"/>
        <end position="807"/>
    </location>
</feature>
<feature type="region of interest" description="Disordered" evidence="2">
    <location>
        <begin position="659"/>
        <end position="680"/>
    </location>
</feature>
<evidence type="ECO:0000313" key="5">
    <source>
        <dbReference type="Proteomes" id="UP000472265"/>
    </source>
</evidence>
<dbReference type="Pfam" id="PF23463">
    <property type="entry name" value="WWE_2"/>
    <property type="match status" value="1"/>
</dbReference>
<evidence type="ECO:0000256" key="2">
    <source>
        <dbReference type="SAM" id="MobiDB-lite"/>
    </source>
</evidence>
<reference evidence="4" key="2">
    <citation type="submission" date="2025-08" db="UniProtKB">
        <authorList>
            <consortium name="Ensembl"/>
        </authorList>
    </citation>
    <scope>IDENTIFICATION</scope>
</reference>
<comment type="similarity">
    <text evidence="1">Belongs to the PA-PLA1 family.</text>
</comment>
<dbReference type="PROSITE" id="PS51043">
    <property type="entry name" value="DDHD"/>
    <property type="match status" value="1"/>
</dbReference>
<feature type="compositionally biased region" description="Basic residues" evidence="2">
    <location>
        <begin position="116"/>
        <end position="126"/>
    </location>
</feature>
<accession>A0A671UYD1</accession>
<dbReference type="Ensembl" id="ENSSAUT00010019696.1">
    <property type="protein sequence ID" value="ENSSAUP00010018651.1"/>
    <property type="gene ID" value="ENSSAUG00010008393.1"/>
</dbReference>
<dbReference type="GO" id="GO:0005737">
    <property type="term" value="C:cytoplasm"/>
    <property type="evidence" value="ECO:0007669"/>
    <property type="project" value="TreeGrafter"/>
</dbReference>
<dbReference type="InterPro" id="IPR058055">
    <property type="entry name" value="PA-PLA1"/>
</dbReference>
<name>A0A671UYD1_SPAAU</name>
<reference evidence="4" key="1">
    <citation type="submission" date="2021-04" db="EMBL/GenBank/DDBJ databases">
        <authorList>
            <consortium name="Wellcome Sanger Institute Data Sharing"/>
        </authorList>
    </citation>
    <scope>NUCLEOTIDE SEQUENCE [LARGE SCALE GENOMIC DNA]</scope>
</reference>
<feature type="compositionally biased region" description="Polar residues" evidence="2">
    <location>
        <begin position="664"/>
        <end position="675"/>
    </location>
</feature>
<dbReference type="PANTHER" id="PTHR23509:SF32">
    <property type="entry name" value="PHOSPHOLIPASE DDHD1"/>
    <property type="match status" value="1"/>
</dbReference>
<dbReference type="InterPro" id="IPR057826">
    <property type="entry name" value="WWE_C20G8.02"/>
</dbReference>
<gene>
    <name evidence="4" type="primary">DDHD1</name>
    <name evidence="4" type="synonym">ddhd1a</name>
</gene>
<dbReference type="SMART" id="SM01127">
    <property type="entry name" value="DDHD"/>
    <property type="match status" value="1"/>
</dbReference>
<dbReference type="AlphaFoldDB" id="A0A671UYD1"/>
<dbReference type="Pfam" id="PF02862">
    <property type="entry name" value="DDHD"/>
    <property type="match status" value="1"/>
</dbReference>
<feature type="compositionally biased region" description="Polar residues" evidence="2">
    <location>
        <begin position="741"/>
        <end position="760"/>
    </location>
</feature>
<reference evidence="4" key="3">
    <citation type="submission" date="2025-09" db="UniProtKB">
        <authorList>
            <consortium name="Ensembl"/>
        </authorList>
    </citation>
    <scope>IDENTIFICATION</scope>
</reference>
<dbReference type="GO" id="GO:0046872">
    <property type="term" value="F:metal ion binding"/>
    <property type="evidence" value="ECO:0007669"/>
    <property type="project" value="InterPro"/>
</dbReference>
<dbReference type="PANTHER" id="PTHR23509">
    <property type="entry name" value="PA-PL1 PHOSPHOLIPASE FAMILY"/>
    <property type="match status" value="1"/>
</dbReference>
<feature type="region of interest" description="Disordered" evidence="2">
    <location>
        <begin position="1"/>
        <end position="23"/>
    </location>
</feature>
<sequence length="823" mass="92490">MSSFHFTTKTSTLSSSLDAKGSPVSVDAANNNKEWALGSDVFPCCHEMSPMDEAMQAGMSSVQPGLDGHLPLLHARHHGAQGGLLFDLSSPTAYLDSGSLEYSDTDGNNAGPLFERRKRSRSNSSRHRFSEVVTELGPEEVRWFYKEDKKTWKPFLGHDSLKIELTFRKYCELNPGGAGSQGGGEEEECGGNNGVESRGIEINVEPVCVRGGLYEVDVKERECNPVYWKQQDHIPVMRGQWFIDGTWLPLEEEESDLIEQEHLNHFRGQQMQDTFETDLVVKTVDSKDVLSHLPPFYLPFLFKWSGYQTSAKTTCHKRKRCQAIHSLKLSRTHVDWHSVDEVYLYSDATTSKIARTVTQKLGFSKASSSGTRLHRGYVEEASPEDRPPQTTHVVFVVHGIGQKMDQGRIIKNTGMLREGVRKMEEKHFSEHNDEHVEFLPVEWRSKLALDGAPFTITKGLTQELNRLYTLFCSRNPEFEEKGGKVSIVSHSLGCVITYDIMTGWDPVRFCLQEHHAVEEELDLRWMSYEERHVLEQLRVTRTRLRELENQLLTLEASKPSAPPALKFKVENFFCMGSPLAVFLALRGIRPGTSCHQDHILPTAICSRLFNVFHPTDPVAYRLEPLILKHYSNIAPVQIHCAINPTSYDEIRPTFLNPVKDPASDTESIPSPSTSPVLPRRHYGESITSLGKASILGAASIGKGIGGILFSRFSRSNSQPSVSLGLDGGSNTEEEEQKRTESQSAYGLSTMARPTSPTADTSLELERRIDFELREGLVESRYWSAVTSHTGYWVSHDIALFLLTFIYKQKTPPSDLAEDTPDPD</sequence>
<keyword evidence="5" id="KW-1185">Reference proteome</keyword>
<dbReference type="InterPro" id="IPR004177">
    <property type="entry name" value="DDHD_dom"/>
</dbReference>
<dbReference type="GO" id="GO:0004620">
    <property type="term" value="F:phospholipase activity"/>
    <property type="evidence" value="ECO:0007669"/>
    <property type="project" value="TreeGrafter"/>
</dbReference>
<evidence type="ECO:0000256" key="1">
    <source>
        <dbReference type="ARBA" id="ARBA00038464"/>
    </source>
</evidence>
<proteinExistence type="inferred from homology"/>
<organism evidence="4 5">
    <name type="scientific">Sparus aurata</name>
    <name type="common">Gilthead sea bream</name>
    <dbReference type="NCBI Taxonomy" id="8175"/>
    <lineage>
        <taxon>Eukaryota</taxon>
        <taxon>Metazoa</taxon>
        <taxon>Chordata</taxon>
        <taxon>Craniata</taxon>
        <taxon>Vertebrata</taxon>
        <taxon>Euteleostomi</taxon>
        <taxon>Actinopterygii</taxon>
        <taxon>Neopterygii</taxon>
        <taxon>Teleostei</taxon>
        <taxon>Neoteleostei</taxon>
        <taxon>Acanthomorphata</taxon>
        <taxon>Eupercaria</taxon>
        <taxon>Spariformes</taxon>
        <taxon>Sparidae</taxon>
        <taxon>Sparus</taxon>
    </lineage>
</organism>
<dbReference type="GeneTree" id="ENSGT00940000156065"/>